<sequence length="169" mass="19169">MADGGPDLSLVRHLKSRGRWDEARLRLEVWLNADPENPRLLYEMALVLDNQGREEEAIAYYQQALAGDLDQMHRVDAMLGLGSSLRAVGRVHESYQVLADATSQYPNHLALKVFFAFTLERMGNHGDALTELLDVILESGRSDSLDLYRAAIQYARDHRHDGKLPREQI</sequence>
<reference evidence="2 3" key="1">
    <citation type="journal article" date="2014" name="BMC Genomics">
        <title>Comparison of environmental and isolate Sulfobacillus genomes reveals diverse carbon, sulfur, nitrogen, and hydrogen metabolisms.</title>
        <authorList>
            <person name="Justice N.B."/>
            <person name="Norman A."/>
            <person name="Brown C.T."/>
            <person name="Singh A."/>
            <person name="Thomas B.C."/>
            <person name="Banfield J.F."/>
        </authorList>
    </citation>
    <scope>NUCLEOTIDE SEQUENCE [LARGE SCALE GENOMIC DNA]</scope>
    <source>
        <strain evidence="2">AMDSBA3</strain>
    </source>
</reference>
<evidence type="ECO:0000313" key="2">
    <source>
        <dbReference type="EMBL" id="PSR23610.1"/>
    </source>
</evidence>
<dbReference type="GO" id="GO:0016740">
    <property type="term" value="F:transferase activity"/>
    <property type="evidence" value="ECO:0007669"/>
    <property type="project" value="UniProtKB-KW"/>
</dbReference>
<accession>A0A2T2WN01</accession>
<name>A0A2T2WN01_9FIRM</name>
<feature type="domain" description="Tetratrico peptide repeat group 5" evidence="1">
    <location>
        <begin position="40"/>
        <end position="155"/>
    </location>
</feature>
<dbReference type="InterPro" id="IPR011990">
    <property type="entry name" value="TPR-like_helical_dom_sf"/>
</dbReference>
<dbReference type="AlphaFoldDB" id="A0A2T2WN01"/>
<evidence type="ECO:0000259" key="1">
    <source>
        <dbReference type="Pfam" id="PF12688"/>
    </source>
</evidence>
<organism evidence="2 3">
    <name type="scientific">Sulfobacillus acidophilus</name>
    <dbReference type="NCBI Taxonomy" id="53633"/>
    <lineage>
        <taxon>Bacteria</taxon>
        <taxon>Bacillati</taxon>
        <taxon>Bacillota</taxon>
        <taxon>Clostridia</taxon>
        <taxon>Eubacteriales</taxon>
        <taxon>Clostridiales Family XVII. Incertae Sedis</taxon>
        <taxon>Sulfobacillus</taxon>
    </lineage>
</organism>
<dbReference type="SUPFAM" id="SSF48452">
    <property type="entry name" value="TPR-like"/>
    <property type="match status" value="1"/>
</dbReference>
<gene>
    <name evidence="2" type="ORF">C7B45_02235</name>
</gene>
<dbReference type="Gene3D" id="1.25.40.10">
    <property type="entry name" value="Tetratricopeptide repeat domain"/>
    <property type="match status" value="1"/>
</dbReference>
<dbReference type="Proteomes" id="UP000241848">
    <property type="component" value="Unassembled WGS sequence"/>
</dbReference>
<protein>
    <submittedName>
        <fullName evidence="2">Chloramphenicol acetyltransferase</fullName>
    </submittedName>
</protein>
<dbReference type="EMBL" id="PXYV01000004">
    <property type="protein sequence ID" value="PSR23610.1"/>
    <property type="molecule type" value="Genomic_DNA"/>
</dbReference>
<keyword evidence="2" id="KW-0808">Transferase</keyword>
<evidence type="ECO:0000313" key="3">
    <source>
        <dbReference type="Proteomes" id="UP000241848"/>
    </source>
</evidence>
<comment type="caution">
    <text evidence="2">The sequence shown here is derived from an EMBL/GenBank/DDBJ whole genome shotgun (WGS) entry which is preliminary data.</text>
</comment>
<dbReference type="InterPro" id="IPR041656">
    <property type="entry name" value="TPR_5"/>
</dbReference>
<dbReference type="Pfam" id="PF12688">
    <property type="entry name" value="TPR_5"/>
    <property type="match status" value="1"/>
</dbReference>
<proteinExistence type="predicted"/>